<gene>
    <name evidence="4" type="ORF">SETTUDRAFT_139914</name>
</gene>
<evidence type="ECO:0000313" key="4">
    <source>
        <dbReference type="EMBL" id="EOA83383.1"/>
    </source>
</evidence>
<dbReference type="InterPro" id="IPR029063">
    <property type="entry name" value="SAM-dependent_MTases_sf"/>
</dbReference>
<feature type="region of interest" description="Disordered" evidence="2">
    <location>
        <begin position="1"/>
        <end position="23"/>
    </location>
</feature>
<reference evidence="4 5" key="1">
    <citation type="journal article" date="2012" name="PLoS Pathog.">
        <title>Diverse lifestyles and strategies of plant pathogenesis encoded in the genomes of eighteen Dothideomycetes fungi.</title>
        <authorList>
            <person name="Ohm R.A."/>
            <person name="Feau N."/>
            <person name="Henrissat B."/>
            <person name="Schoch C.L."/>
            <person name="Horwitz B.A."/>
            <person name="Barry K.W."/>
            <person name="Condon B.J."/>
            <person name="Copeland A.C."/>
            <person name="Dhillon B."/>
            <person name="Glaser F."/>
            <person name="Hesse C.N."/>
            <person name="Kosti I."/>
            <person name="LaButti K."/>
            <person name="Lindquist E.A."/>
            <person name="Lucas S."/>
            <person name="Salamov A.A."/>
            <person name="Bradshaw R.E."/>
            <person name="Ciuffetti L."/>
            <person name="Hamelin R.C."/>
            <person name="Kema G.H.J."/>
            <person name="Lawrence C."/>
            <person name="Scott J.A."/>
            <person name="Spatafora J.W."/>
            <person name="Turgeon B.G."/>
            <person name="de Wit P.J.G.M."/>
            <person name="Zhong S."/>
            <person name="Goodwin S.B."/>
            <person name="Grigoriev I.V."/>
        </authorList>
    </citation>
    <scope>NUCLEOTIDE SEQUENCE [LARGE SCALE GENOMIC DNA]</scope>
    <source>
        <strain evidence="5">28A</strain>
    </source>
</reference>
<dbReference type="RefSeq" id="XP_008029112.1">
    <property type="nucleotide sequence ID" value="XM_008030921.1"/>
</dbReference>
<organism evidence="4 5">
    <name type="scientific">Exserohilum turcicum (strain 28A)</name>
    <name type="common">Northern leaf blight fungus</name>
    <name type="synonym">Setosphaeria turcica</name>
    <dbReference type="NCBI Taxonomy" id="671987"/>
    <lineage>
        <taxon>Eukaryota</taxon>
        <taxon>Fungi</taxon>
        <taxon>Dikarya</taxon>
        <taxon>Ascomycota</taxon>
        <taxon>Pezizomycotina</taxon>
        <taxon>Dothideomycetes</taxon>
        <taxon>Pleosporomycetidae</taxon>
        <taxon>Pleosporales</taxon>
        <taxon>Pleosporineae</taxon>
        <taxon>Pleosporaceae</taxon>
        <taxon>Exserohilum</taxon>
    </lineage>
</organism>
<keyword evidence="5" id="KW-1185">Reference proteome</keyword>
<dbReference type="Pfam" id="PF01564">
    <property type="entry name" value="Spermine_synth"/>
    <property type="match status" value="1"/>
</dbReference>
<evidence type="ECO:0000313" key="5">
    <source>
        <dbReference type="Proteomes" id="UP000016935"/>
    </source>
</evidence>
<dbReference type="HOGENOM" id="CLU_017511_2_0_1"/>
<dbReference type="PANTHER" id="PTHR43317:SF1">
    <property type="entry name" value="THERMOSPERMINE SYNTHASE ACAULIS5"/>
    <property type="match status" value="1"/>
</dbReference>
<feature type="transmembrane region" description="Helical" evidence="3">
    <location>
        <begin position="29"/>
        <end position="46"/>
    </location>
</feature>
<dbReference type="PANTHER" id="PTHR43317">
    <property type="entry name" value="THERMOSPERMINE SYNTHASE ACAULIS5"/>
    <property type="match status" value="1"/>
</dbReference>
<evidence type="ECO:0000256" key="1">
    <source>
        <dbReference type="ARBA" id="ARBA00023115"/>
    </source>
</evidence>
<feature type="transmembrane region" description="Helical" evidence="3">
    <location>
        <begin position="126"/>
        <end position="147"/>
    </location>
</feature>
<dbReference type="STRING" id="671987.R0JQC8"/>
<dbReference type="SUPFAM" id="SSF53335">
    <property type="entry name" value="S-adenosyl-L-methionine-dependent methyltransferases"/>
    <property type="match status" value="1"/>
</dbReference>
<protein>
    <recommendedName>
        <fullName evidence="6">Spermine/spermidine synthase</fullName>
    </recommendedName>
</protein>
<sequence length="581" mass="63479">MAAQKKTQKKPKGAKEAGQPTQRAPASSILLNAGRAAALLLIAGFASPVSQLNLSPIYGSIPASLHHQRTMTIVAVTSLLVRRGLKSYVSADVSQYIAVVAYWTPVIQFLLFPYSEKMGIEYGPMAIELLTYFPLLFLSMFAAADLLECIDITGLNPSPLKEIVIPTVSYFAVSTTAKASSALIPSFIGTSVYFTRIGLQMLLASASAFLSPSRVILLAFPAILHTLWTNPHHPSAHGLQLANSTLQATQNHSLLARHESVTGYISVVESHAENAFRLLRCDHSLLGGEWLVTPEAYAKGQRQRETIFAVFVLLEAIRLIEPPVDTIARVPDSKKSALNIGLGIGTAPNAMIAHGINTTIVELDPVVHHYATKYFNLSPKHNAVIRDATAYVAEKSVSAPGSFDYIMHDVFTGGAEPVYLFTTEFMQGLYDLLSADGVVAINYAGDLTLGSTRLVLNTIHAIFPACRIFRDTPAPDTLKEGDPDFINMVIFCVKNDHGRGKAAVRFRNPTRDDFLGSIARQNFLRPQDKLEVDYDYVSKEQGGRVMGNADVAELEKFHKDGAVSHWKIMKSVLPGGVWEMW</sequence>
<name>R0JQC8_EXST2</name>
<feature type="transmembrane region" description="Helical" evidence="3">
    <location>
        <begin position="93"/>
        <end position="114"/>
    </location>
</feature>
<dbReference type="NCBIfam" id="NF037959">
    <property type="entry name" value="MFS_SpdSyn"/>
    <property type="match status" value="1"/>
</dbReference>
<dbReference type="FunFam" id="3.40.50.150:FF:000288">
    <property type="entry name" value="Spermine/spermidine synthase, putative"/>
    <property type="match status" value="1"/>
</dbReference>
<dbReference type="GeneID" id="19396527"/>
<dbReference type="eggNOG" id="ENOG502QTVA">
    <property type="taxonomic scope" value="Eukaryota"/>
</dbReference>
<dbReference type="AlphaFoldDB" id="R0JQC8"/>
<feature type="compositionally biased region" description="Basic residues" evidence="2">
    <location>
        <begin position="1"/>
        <end position="12"/>
    </location>
</feature>
<dbReference type="Gene3D" id="3.40.50.150">
    <property type="entry name" value="Vaccinia Virus protein VP39"/>
    <property type="match status" value="1"/>
</dbReference>
<dbReference type="OrthoDB" id="2016285at2759"/>
<evidence type="ECO:0000256" key="3">
    <source>
        <dbReference type="SAM" id="Phobius"/>
    </source>
</evidence>
<reference evidence="4 5" key="2">
    <citation type="journal article" date="2013" name="PLoS Genet.">
        <title>Comparative genome structure, secondary metabolite, and effector coding capacity across Cochliobolus pathogens.</title>
        <authorList>
            <person name="Condon B.J."/>
            <person name="Leng Y."/>
            <person name="Wu D."/>
            <person name="Bushley K.E."/>
            <person name="Ohm R.A."/>
            <person name="Otillar R."/>
            <person name="Martin J."/>
            <person name="Schackwitz W."/>
            <person name="Grimwood J."/>
            <person name="MohdZainudin N."/>
            <person name="Xue C."/>
            <person name="Wang R."/>
            <person name="Manning V.A."/>
            <person name="Dhillon B."/>
            <person name="Tu Z.J."/>
            <person name="Steffenson B.J."/>
            <person name="Salamov A."/>
            <person name="Sun H."/>
            <person name="Lowry S."/>
            <person name="LaButti K."/>
            <person name="Han J."/>
            <person name="Copeland A."/>
            <person name="Lindquist E."/>
            <person name="Barry K."/>
            <person name="Schmutz J."/>
            <person name="Baker S.E."/>
            <person name="Ciuffetti L.M."/>
            <person name="Grigoriev I.V."/>
            <person name="Zhong S."/>
            <person name="Turgeon B.G."/>
        </authorList>
    </citation>
    <scope>NUCLEOTIDE SEQUENCE [LARGE SCALE GENOMIC DNA]</scope>
    <source>
        <strain evidence="5">28A</strain>
    </source>
</reference>
<evidence type="ECO:0000256" key="2">
    <source>
        <dbReference type="SAM" id="MobiDB-lite"/>
    </source>
</evidence>
<dbReference type="Proteomes" id="UP000016935">
    <property type="component" value="Unassembled WGS sequence"/>
</dbReference>
<keyword evidence="3" id="KW-1133">Transmembrane helix</keyword>
<dbReference type="GO" id="GO:0006596">
    <property type="term" value="P:polyamine biosynthetic process"/>
    <property type="evidence" value="ECO:0007669"/>
    <property type="project" value="UniProtKB-KW"/>
</dbReference>
<keyword evidence="1" id="KW-0620">Polyamine biosynthesis</keyword>
<keyword evidence="3" id="KW-0472">Membrane</keyword>
<accession>R0JQC8</accession>
<dbReference type="EMBL" id="KB908833">
    <property type="protein sequence ID" value="EOA83383.1"/>
    <property type="molecule type" value="Genomic_DNA"/>
</dbReference>
<proteinExistence type="predicted"/>
<evidence type="ECO:0008006" key="6">
    <source>
        <dbReference type="Google" id="ProtNLM"/>
    </source>
</evidence>
<keyword evidence="3" id="KW-0812">Transmembrane</keyword>